<comment type="caution">
    <text evidence="1">The sequence shown here is derived from an EMBL/GenBank/DDBJ whole genome shotgun (WGS) entry which is preliminary data.</text>
</comment>
<sequence length="304" mass="33144">MSTTATDAPLPVCPAPWDLTGEGWIFPIYTPFSETPIPLPEGSYAPLEAGSEADQGKRFHGGVGMVMIVRYTSGDAGPYDELMYIPGLFSRAGPGNNEKPKHHMAISRIYVSTDASCANGRRNWGIPKYRADFSFTPSTTSRGSTLLTVSHPSSRSQPFFRCLLHDSRVTPFAFPVSTTWLDWRLTQSLMSPYEAALVQPPVPAATAALAAAFEALRESGQNMDALVASDKTYIVKPVASGWSKLTTMEPAPSDGANEDWSGFGDGNSFPEFKLWSNKLNVHMTSFRMSFPVPEVVEGLEFAFV</sequence>
<name>A0A511KA36_RHOTO</name>
<dbReference type="InterPro" id="IPR023375">
    <property type="entry name" value="ADC_dom_sf"/>
</dbReference>
<dbReference type="PANTHER" id="PTHR40518:SF1">
    <property type="entry name" value="ACETOACETATE DECARBOXYLASE"/>
    <property type="match status" value="1"/>
</dbReference>
<dbReference type="OrthoDB" id="9970474at2759"/>
<dbReference type="EMBL" id="BJWK01000003">
    <property type="protein sequence ID" value="GEM07243.1"/>
    <property type="molecule type" value="Genomic_DNA"/>
</dbReference>
<dbReference type="AlphaFoldDB" id="A0A511KA36"/>
<proteinExistence type="predicted"/>
<evidence type="ECO:0000313" key="1">
    <source>
        <dbReference type="EMBL" id="GEM07243.1"/>
    </source>
</evidence>
<protein>
    <submittedName>
        <fullName evidence="1">Acetoacetate decarboxylase beta barrel domain containing protein</fullName>
    </submittedName>
</protein>
<dbReference type="SUPFAM" id="SSF160104">
    <property type="entry name" value="Acetoacetate decarboxylase-like"/>
    <property type="match status" value="1"/>
</dbReference>
<dbReference type="PANTHER" id="PTHR40518">
    <property type="entry name" value="ACETOACETATE DECARBOXYLASE"/>
    <property type="match status" value="1"/>
</dbReference>
<dbReference type="Gene3D" id="2.40.400.10">
    <property type="entry name" value="Acetoacetate decarboxylase-like"/>
    <property type="match status" value="1"/>
</dbReference>
<gene>
    <name evidence="1" type="ORF">Rt10032_c03g1260</name>
</gene>
<dbReference type="Proteomes" id="UP000321518">
    <property type="component" value="Unassembled WGS sequence"/>
</dbReference>
<evidence type="ECO:0000313" key="2">
    <source>
        <dbReference type="Proteomes" id="UP000321518"/>
    </source>
</evidence>
<accession>A0A511KA36</accession>
<organism evidence="1 2">
    <name type="scientific">Rhodotorula toruloides</name>
    <name type="common">Yeast</name>
    <name type="synonym">Rhodosporidium toruloides</name>
    <dbReference type="NCBI Taxonomy" id="5286"/>
    <lineage>
        <taxon>Eukaryota</taxon>
        <taxon>Fungi</taxon>
        <taxon>Dikarya</taxon>
        <taxon>Basidiomycota</taxon>
        <taxon>Pucciniomycotina</taxon>
        <taxon>Microbotryomycetes</taxon>
        <taxon>Sporidiobolales</taxon>
        <taxon>Sporidiobolaceae</taxon>
        <taxon>Rhodotorula</taxon>
    </lineage>
</organism>
<reference evidence="1 2" key="1">
    <citation type="submission" date="2019-07" db="EMBL/GenBank/DDBJ databases">
        <title>Rhodotorula toruloides NBRC10032 genome sequencing.</title>
        <authorList>
            <person name="Shida Y."/>
            <person name="Takaku H."/>
            <person name="Ogasawara W."/>
            <person name="Mori K."/>
        </authorList>
    </citation>
    <scope>NUCLEOTIDE SEQUENCE [LARGE SCALE GENOMIC DNA]</scope>
    <source>
        <strain evidence="1 2">NBRC10032</strain>
    </source>
</reference>